<proteinExistence type="predicted"/>
<evidence type="ECO:0000313" key="2">
    <source>
        <dbReference type="EMBL" id="WVZ15721.1"/>
    </source>
</evidence>
<protein>
    <submittedName>
        <fullName evidence="2">Uncharacterized protein</fullName>
    </submittedName>
</protein>
<keyword evidence="3" id="KW-1185">Reference proteome</keyword>
<evidence type="ECO:0000256" key="1">
    <source>
        <dbReference type="SAM" id="MobiDB-lite"/>
    </source>
</evidence>
<accession>A0AAQ3S4P8</accession>
<dbReference type="EMBL" id="CP144697">
    <property type="protein sequence ID" value="WVZ15721.1"/>
    <property type="molecule type" value="Genomic_DNA"/>
</dbReference>
<dbReference type="Proteomes" id="UP001374535">
    <property type="component" value="Chromosome 4"/>
</dbReference>
<feature type="region of interest" description="Disordered" evidence="1">
    <location>
        <begin position="51"/>
        <end position="90"/>
    </location>
</feature>
<reference evidence="2 3" key="1">
    <citation type="journal article" date="2023" name="Life. Sci Alliance">
        <title>Evolutionary insights into 3D genome organization and epigenetic landscape of Vigna mungo.</title>
        <authorList>
            <person name="Junaid A."/>
            <person name="Singh B."/>
            <person name="Bhatia S."/>
        </authorList>
    </citation>
    <scope>NUCLEOTIDE SEQUENCE [LARGE SCALE GENOMIC DNA]</scope>
    <source>
        <strain evidence="2">Urdbean</strain>
    </source>
</reference>
<feature type="compositionally biased region" description="Polar residues" evidence="1">
    <location>
        <begin position="66"/>
        <end position="77"/>
    </location>
</feature>
<feature type="compositionally biased region" description="Basic and acidic residues" evidence="1">
    <location>
        <begin position="78"/>
        <end position="90"/>
    </location>
</feature>
<dbReference type="AlphaFoldDB" id="A0AAQ3S4P8"/>
<name>A0AAQ3S4P8_VIGMU</name>
<organism evidence="2 3">
    <name type="scientific">Vigna mungo</name>
    <name type="common">Black gram</name>
    <name type="synonym">Phaseolus mungo</name>
    <dbReference type="NCBI Taxonomy" id="3915"/>
    <lineage>
        <taxon>Eukaryota</taxon>
        <taxon>Viridiplantae</taxon>
        <taxon>Streptophyta</taxon>
        <taxon>Embryophyta</taxon>
        <taxon>Tracheophyta</taxon>
        <taxon>Spermatophyta</taxon>
        <taxon>Magnoliopsida</taxon>
        <taxon>eudicotyledons</taxon>
        <taxon>Gunneridae</taxon>
        <taxon>Pentapetalae</taxon>
        <taxon>rosids</taxon>
        <taxon>fabids</taxon>
        <taxon>Fabales</taxon>
        <taxon>Fabaceae</taxon>
        <taxon>Papilionoideae</taxon>
        <taxon>50 kb inversion clade</taxon>
        <taxon>NPAAA clade</taxon>
        <taxon>indigoferoid/millettioid clade</taxon>
        <taxon>Phaseoleae</taxon>
        <taxon>Vigna</taxon>
    </lineage>
</organism>
<sequence>MHTVSHDKGDMIGLEDSERLGIRVWKKGKKGLGFEKQHPIMDFTTEKKELENNNNNNLENAHQKLDSSSQLALTLDSSNKETEQQQSHELKDGFHPLKVFLPHFNFFVSYS</sequence>
<evidence type="ECO:0000313" key="3">
    <source>
        <dbReference type="Proteomes" id="UP001374535"/>
    </source>
</evidence>
<gene>
    <name evidence="2" type="ORF">V8G54_013287</name>
</gene>